<sequence length="126" mass="14696">MSQPPILQMSLFSFYQLDYWKFHTFVNRGRVQRSSGCLTTIGNTYTDENVPKSEVYKYTVIGHKKLPDKKVKENKTLLKEEGIKVTASNQKDLLYEKKELGMIIRKSEVEYSKETIDRSDFSYPNG</sequence>
<dbReference type="AlphaFoldDB" id="A0A235B4Q6"/>
<accession>A0A235B4Q6</accession>
<name>A0A235B4Q6_9BACL</name>
<proteinExistence type="predicted"/>
<gene>
    <name evidence="1" type="ORF">CHM34_12845</name>
</gene>
<dbReference type="RefSeq" id="WP_094265006.1">
    <property type="nucleotide sequence ID" value="NZ_NOWF01000007.1"/>
</dbReference>
<evidence type="ECO:0000313" key="2">
    <source>
        <dbReference type="Proteomes" id="UP000215459"/>
    </source>
</evidence>
<protein>
    <submittedName>
        <fullName evidence="1">Uncharacterized protein</fullName>
    </submittedName>
</protein>
<dbReference type="EMBL" id="NOWF01000007">
    <property type="protein sequence ID" value="OYD07263.1"/>
    <property type="molecule type" value="Genomic_DNA"/>
</dbReference>
<dbReference type="Proteomes" id="UP000215459">
    <property type="component" value="Unassembled WGS sequence"/>
</dbReference>
<reference evidence="1 2" key="1">
    <citation type="submission" date="2017-07" db="EMBL/GenBank/DDBJ databases">
        <title>The genome sequence of Paludifilum halophilum highlights mechanisms for microbial adaptation to high salt environemnts.</title>
        <authorList>
            <person name="Belbahri L."/>
        </authorList>
    </citation>
    <scope>NUCLEOTIDE SEQUENCE [LARGE SCALE GENOMIC DNA]</scope>
    <source>
        <strain evidence="1 2">DSM 102817</strain>
    </source>
</reference>
<organism evidence="1 2">
    <name type="scientific">Paludifilum halophilum</name>
    <dbReference type="NCBI Taxonomy" id="1642702"/>
    <lineage>
        <taxon>Bacteria</taxon>
        <taxon>Bacillati</taxon>
        <taxon>Bacillota</taxon>
        <taxon>Bacilli</taxon>
        <taxon>Bacillales</taxon>
        <taxon>Thermoactinomycetaceae</taxon>
        <taxon>Paludifilum</taxon>
    </lineage>
</organism>
<evidence type="ECO:0000313" key="1">
    <source>
        <dbReference type="EMBL" id="OYD07263.1"/>
    </source>
</evidence>
<comment type="caution">
    <text evidence="1">The sequence shown here is derived from an EMBL/GenBank/DDBJ whole genome shotgun (WGS) entry which is preliminary data.</text>
</comment>
<keyword evidence="2" id="KW-1185">Reference proteome</keyword>